<dbReference type="GeneID" id="87952770"/>
<reference evidence="1 2" key="1">
    <citation type="submission" date="2024-01" db="EMBL/GenBank/DDBJ databases">
        <title>Comparative genomics of Cryptococcus and Kwoniella reveals pathogenesis evolution and contrasting modes of karyotype evolution via chromosome fusion or intercentromeric recombination.</title>
        <authorList>
            <person name="Coelho M.A."/>
            <person name="David-Palma M."/>
            <person name="Shea T."/>
            <person name="Bowers K."/>
            <person name="McGinley-Smith S."/>
            <person name="Mohammad A.W."/>
            <person name="Gnirke A."/>
            <person name="Yurkov A.M."/>
            <person name="Nowrousian M."/>
            <person name="Sun S."/>
            <person name="Cuomo C.A."/>
            <person name="Heitman J."/>
        </authorList>
    </citation>
    <scope>NUCLEOTIDE SEQUENCE [LARGE SCALE GENOMIC DNA]</scope>
    <source>
        <strain evidence="1">CBS 11374</strain>
    </source>
</reference>
<evidence type="ECO:0000313" key="2">
    <source>
        <dbReference type="Proteomes" id="UP001329825"/>
    </source>
</evidence>
<organism evidence="1 2">
    <name type="scientific">Kwoniella shivajii</name>
    <dbReference type="NCBI Taxonomy" id="564305"/>
    <lineage>
        <taxon>Eukaryota</taxon>
        <taxon>Fungi</taxon>
        <taxon>Dikarya</taxon>
        <taxon>Basidiomycota</taxon>
        <taxon>Agaricomycotina</taxon>
        <taxon>Tremellomycetes</taxon>
        <taxon>Tremellales</taxon>
        <taxon>Cryptococcaceae</taxon>
        <taxon>Kwoniella</taxon>
    </lineage>
</organism>
<name>A0ABZ1CPQ3_9TREE</name>
<gene>
    <name evidence="1" type="ORF">IL334_000639</name>
</gene>
<dbReference type="Proteomes" id="UP001329825">
    <property type="component" value="Chromosome 1"/>
</dbReference>
<dbReference type="RefSeq" id="XP_062788456.1">
    <property type="nucleotide sequence ID" value="XM_062932405.1"/>
</dbReference>
<accession>A0ABZ1CPQ3</accession>
<dbReference type="EMBL" id="CP141881">
    <property type="protein sequence ID" value="WRT63716.1"/>
    <property type="molecule type" value="Genomic_DNA"/>
</dbReference>
<sequence>MSDQSSDGGSEKNEISVDLDLKCHPVHNDPNDDIVIISNDYVKFRASRYHLTRTSQFFDGLLGNPRPEDLASVCDPFIPIITIPRAQSLVTYTDFAICDILVDKARYALMEAAKDQPLELLVIASKRDDVEMARAALKELDTDHLRTYLYESQSLIATESSLTKSRTYISRLTLAYRLELLDLLMETGEVSEGRRETLRTGIFLKDSWSGIASKFDPKRIEKEVVLEKQKVSDIAH</sequence>
<evidence type="ECO:0000313" key="1">
    <source>
        <dbReference type="EMBL" id="WRT63716.1"/>
    </source>
</evidence>
<proteinExistence type="predicted"/>
<protein>
    <recommendedName>
        <fullName evidence="3">BTB domain-containing protein</fullName>
    </recommendedName>
</protein>
<keyword evidence="2" id="KW-1185">Reference proteome</keyword>
<evidence type="ECO:0008006" key="3">
    <source>
        <dbReference type="Google" id="ProtNLM"/>
    </source>
</evidence>